<proteinExistence type="predicted"/>
<keyword evidence="3" id="KW-1185">Reference proteome</keyword>
<evidence type="ECO:0000313" key="3">
    <source>
        <dbReference type="Proteomes" id="UP000314294"/>
    </source>
</evidence>
<evidence type="ECO:0000256" key="1">
    <source>
        <dbReference type="SAM" id="MobiDB-lite"/>
    </source>
</evidence>
<feature type="compositionally biased region" description="Basic and acidic residues" evidence="1">
    <location>
        <begin position="201"/>
        <end position="212"/>
    </location>
</feature>
<dbReference type="Proteomes" id="UP000314294">
    <property type="component" value="Unassembled WGS sequence"/>
</dbReference>
<evidence type="ECO:0000313" key="2">
    <source>
        <dbReference type="EMBL" id="TNN53099.1"/>
    </source>
</evidence>
<reference evidence="2 3" key="1">
    <citation type="submission" date="2019-03" db="EMBL/GenBank/DDBJ databases">
        <title>First draft genome of Liparis tanakae, snailfish: a comprehensive survey of snailfish specific genes.</title>
        <authorList>
            <person name="Kim W."/>
            <person name="Song I."/>
            <person name="Jeong J.-H."/>
            <person name="Kim D."/>
            <person name="Kim S."/>
            <person name="Ryu S."/>
            <person name="Song J.Y."/>
            <person name="Lee S.K."/>
        </authorList>
    </citation>
    <scope>NUCLEOTIDE SEQUENCE [LARGE SCALE GENOMIC DNA]</scope>
    <source>
        <tissue evidence="2">Muscle</tissue>
    </source>
</reference>
<gene>
    <name evidence="2" type="ORF">EYF80_036681</name>
</gene>
<feature type="region of interest" description="Disordered" evidence="1">
    <location>
        <begin position="193"/>
        <end position="212"/>
    </location>
</feature>
<name>A0A4Z2GI86_9TELE</name>
<accession>A0A4Z2GI86</accession>
<dbReference type="OrthoDB" id="10657243at2759"/>
<sequence>MLWQLEQPELGPTVPRARWNRWLLEFHWMVTELPLVAREVFEGGARTWQRSGEVEDALVELADGVPVVEEHLHHLAAAHRLRQRVLIDVCDRRDSISRSAEGLASVLRPVKGMLVSHIATSSARYLSLGAGSGPSPRRVLNQVLQVGFEVLQELSAYGPFVSFQAADGMGSRVGQVEDVGAHSGKVFHGLPAALLPQPEPYRGDKEPRRHQN</sequence>
<dbReference type="EMBL" id="SRLO01000526">
    <property type="protein sequence ID" value="TNN53099.1"/>
    <property type="molecule type" value="Genomic_DNA"/>
</dbReference>
<comment type="caution">
    <text evidence="2">The sequence shown here is derived from an EMBL/GenBank/DDBJ whole genome shotgun (WGS) entry which is preliminary data.</text>
</comment>
<organism evidence="2 3">
    <name type="scientific">Liparis tanakae</name>
    <name type="common">Tanaka's snailfish</name>
    <dbReference type="NCBI Taxonomy" id="230148"/>
    <lineage>
        <taxon>Eukaryota</taxon>
        <taxon>Metazoa</taxon>
        <taxon>Chordata</taxon>
        <taxon>Craniata</taxon>
        <taxon>Vertebrata</taxon>
        <taxon>Euteleostomi</taxon>
        <taxon>Actinopterygii</taxon>
        <taxon>Neopterygii</taxon>
        <taxon>Teleostei</taxon>
        <taxon>Neoteleostei</taxon>
        <taxon>Acanthomorphata</taxon>
        <taxon>Eupercaria</taxon>
        <taxon>Perciformes</taxon>
        <taxon>Cottioidei</taxon>
        <taxon>Cottales</taxon>
        <taxon>Liparidae</taxon>
        <taxon>Liparis</taxon>
    </lineage>
</organism>
<dbReference type="AlphaFoldDB" id="A0A4Z2GI86"/>
<protein>
    <submittedName>
        <fullName evidence="2">Uncharacterized protein</fullName>
    </submittedName>
</protein>